<evidence type="ECO:0000313" key="3">
    <source>
        <dbReference type="EMBL" id="NUN87660.1"/>
    </source>
</evidence>
<feature type="chain" id="PRO_5032337100" description="TrbL/VirB6 plasmid conjugal transfer protein" evidence="2">
    <location>
        <begin position="29"/>
        <end position="329"/>
    </location>
</feature>
<accession>A0A849Y1M7</accession>
<feature type="transmembrane region" description="Helical" evidence="1">
    <location>
        <begin position="109"/>
        <end position="129"/>
    </location>
</feature>
<dbReference type="Proteomes" id="UP000554488">
    <property type="component" value="Unassembled WGS sequence"/>
</dbReference>
<reference evidence="3 4" key="1">
    <citation type="submission" date="2020-04" db="EMBL/GenBank/DDBJ databases">
        <authorList>
            <person name="Pieper L."/>
        </authorList>
    </citation>
    <scope>NUCLEOTIDE SEQUENCE [LARGE SCALE GENOMIC DNA]</scope>
    <source>
        <strain evidence="3 4">F22</strain>
    </source>
</reference>
<keyword evidence="1" id="KW-1133">Transmembrane helix</keyword>
<dbReference type="Pfam" id="PF19478">
    <property type="entry name" value="TrbL_2"/>
    <property type="match status" value="1"/>
</dbReference>
<evidence type="ECO:0000256" key="1">
    <source>
        <dbReference type="SAM" id="Phobius"/>
    </source>
</evidence>
<gene>
    <name evidence="3" type="ORF">HUU93_13845</name>
</gene>
<dbReference type="RefSeq" id="WP_175306121.1">
    <property type="nucleotide sequence ID" value="NZ_JABWDC010000072.1"/>
</dbReference>
<feature type="transmembrane region" description="Helical" evidence="1">
    <location>
        <begin position="201"/>
        <end position="221"/>
    </location>
</feature>
<dbReference type="AlphaFoldDB" id="A0A849Y1M7"/>
<protein>
    <recommendedName>
        <fullName evidence="5">TrbL/VirB6 plasmid conjugal transfer protein</fullName>
    </recommendedName>
</protein>
<organism evidence="3 4">
    <name type="scientific">Coprococcus comes</name>
    <dbReference type="NCBI Taxonomy" id="410072"/>
    <lineage>
        <taxon>Bacteria</taxon>
        <taxon>Bacillati</taxon>
        <taxon>Bacillota</taxon>
        <taxon>Clostridia</taxon>
        <taxon>Lachnospirales</taxon>
        <taxon>Lachnospiraceae</taxon>
        <taxon>Coprococcus</taxon>
    </lineage>
</organism>
<proteinExistence type="predicted"/>
<feature type="transmembrane region" description="Helical" evidence="1">
    <location>
        <begin position="303"/>
        <end position="323"/>
    </location>
</feature>
<feature type="transmembrane region" description="Helical" evidence="1">
    <location>
        <begin position="141"/>
        <end position="159"/>
    </location>
</feature>
<keyword evidence="2" id="KW-0732">Signal</keyword>
<evidence type="ECO:0000313" key="4">
    <source>
        <dbReference type="Proteomes" id="UP000554488"/>
    </source>
</evidence>
<keyword evidence="1" id="KW-0472">Membrane</keyword>
<feature type="transmembrane region" description="Helical" evidence="1">
    <location>
        <begin position="258"/>
        <end position="283"/>
    </location>
</feature>
<evidence type="ECO:0000256" key="2">
    <source>
        <dbReference type="SAM" id="SignalP"/>
    </source>
</evidence>
<keyword evidence="1" id="KW-0812">Transmembrane</keyword>
<feature type="transmembrane region" description="Helical" evidence="1">
    <location>
        <begin position="233"/>
        <end position="252"/>
    </location>
</feature>
<dbReference type="EMBL" id="JABWDC010000072">
    <property type="protein sequence ID" value="NUN87660.1"/>
    <property type="molecule type" value="Genomic_DNA"/>
</dbReference>
<evidence type="ECO:0008006" key="5">
    <source>
        <dbReference type="Google" id="ProtNLM"/>
    </source>
</evidence>
<comment type="caution">
    <text evidence="3">The sequence shown here is derived from an EMBL/GenBank/DDBJ whole genome shotgun (WGS) entry which is preliminary data.</text>
</comment>
<name>A0A849Y1M7_9FIRM</name>
<feature type="signal peptide" evidence="2">
    <location>
        <begin position="1"/>
        <end position="28"/>
    </location>
</feature>
<sequence length="329" mass="35616">MFKNKKIVLFLLVLPLVAVLVAPKVALADDDSDWVKNIPIIGGVVDFASDPGGWITDRFAEGAEFFFNDGLQNIKTTSTKSILGKSFNNLLGKKTGTFYSTVSFVNKSVVMPTAASILSLVMLIQLIKISQRIDGTATLPAIKDIVFLIIYATIFIWLLKNSLKICAGAYDLFNEMIGKINQSTVDELKTVTIADSCKESFGAVIGIWVQSMIFDLITIIIKGSVSVMCYMRAMQLYVMAAFSPLPFALLGFDETKNYGVSFCKNFLATCLAGVIILFAMGLFPNLLSGFSGGEISGFKGDMWSSVCASVALMLIVIKSGTIARDVFGG</sequence>
<reference evidence="3 4" key="2">
    <citation type="submission" date="2020-07" db="EMBL/GenBank/DDBJ databases">
        <title>Bacterial metabolism rescues the inhibition of intestinal drug absorption by food and drug additives.</title>
        <authorList>
            <person name="Zou L."/>
            <person name="Spanogiannopoulos P."/>
            <person name="Chien H.-C."/>
            <person name="Pieper L.M."/>
            <person name="Cai W."/>
            <person name="Khuri N."/>
            <person name="Pottel J."/>
            <person name="Vora B."/>
            <person name="Ni Z."/>
            <person name="Tsakalozou E."/>
            <person name="Zhang W."/>
            <person name="Shoichet B.K."/>
            <person name="Giacomini K.M."/>
            <person name="Turnbaugh P.J."/>
        </authorList>
    </citation>
    <scope>NUCLEOTIDE SEQUENCE [LARGE SCALE GENOMIC DNA]</scope>
    <source>
        <strain evidence="3 4">F22</strain>
    </source>
</reference>
<dbReference type="InterPro" id="IPR045798">
    <property type="entry name" value="TrbL_Firmicutes"/>
</dbReference>